<dbReference type="EMBL" id="CAJPDR010000461">
    <property type="protein sequence ID" value="CAF9937115.1"/>
    <property type="molecule type" value="Genomic_DNA"/>
</dbReference>
<protein>
    <submittedName>
        <fullName evidence="1">Uncharacterized protein</fullName>
    </submittedName>
</protein>
<name>A0A8H3IZM6_9LECA</name>
<evidence type="ECO:0000313" key="1">
    <source>
        <dbReference type="EMBL" id="CAF9937115.1"/>
    </source>
</evidence>
<evidence type="ECO:0000313" key="2">
    <source>
        <dbReference type="Proteomes" id="UP000664203"/>
    </source>
</evidence>
<comment type="caution">
    <text evidence="1">The sequence shown here is derived from an EMBL/GenBank/DDBJ whole genome shotgun (WGS) entry which is preliminary data.</text>
</comment>
<dbReference type="AlphaFoldDB" id="A0A8H3IZM6"/>
<dbReference type="Proteomes" id="UP000664203">
    <property type="component" value="Unassembled WGS sequence"/>
</dbReference>
<proteinExistence type="predicted"/>
<organism evidence="1 2">
    <name type="scientific">Alectoria fallacina</name>
    <dbReference type="NCBI Taxonomy" id="1903189"/>
    <lineage>
        <taxon>Eukaryota</taxon>
        <taxon>Fungi</taxon>
        <taxon>Dikarya</taxon>
        <taxon>Ascomycota</taxon>
        <taxon>Pezizomycotina</taxon>
        <taxon>Lecanoromycetes</taxon>
        <taxon>OSLEUM clade</taxon>
        <taxon>Lecanoromycetidae</taxon>
        <taxon>Lecanorales</taxon>
        <taxon>Lecanorineae</taxon>
        <taxon>Parmeliaceae</taxon>
        <taxon>Alectoria</taxon>
    </lineage>
</organism>
<reference evidence="1" key="1">
    <citation type="submission" date="2021-03" db="EMBL/GenBank/DDBJ databases">
        <authorList>
            <person name="Tagirdzhanova G."/>
        </authorList>
    </citation>
    <scope>NUCLEOTIDE SEQUENCE</scope>
</reference>
<keyword evidence="2" id="KW-1185">Reference proteome</keyword>
<sequence length="117" mass="13319">MASPSIEEDPPSDRSSTATFILKSILLNVCFGEGFTLAVTSTDIKECSEIRVGRAACHHIRDEVQRLQAVTREVDQRAGHEDLVRLKRVAHAESELFLFYNNLVLTIVEIKEFIRYR</sequence>
<accession>A0A8H3IZM6</accession>
<gene>
    <name evidence="1" type="ORF">ALECFALPRED_007109</name>
</gene>